<evidence type="ECO:0000259" key="14">
    <source>
        <dbReference type="Pfam" id="PF13359"/>
    </source>
</evidence>
<keyword evidence="9 15" id="KW-0378">Hydrolase</keyword>
<protein>
    <recommendedName>
        <fullName evidence="5">Putative nuclease HARBI1</fullName>
    </recommendedName>
    <alternativeName>
        <fullName evidence="11">Harbinger transposase-derived nuclease</fullName>
    </alternativeName>
</protein>
<feature type="domain" description="DDE Tnp4" evidence="14">
    <location>
        <begin position="146"/>
        <end position="289"/>
    </location>
</feature>
<evidence type="ECO:0000256" key="11">
    <source>
        <dbReference type="ARBA" id="ARBA00030126"/>
    </source>
</evidence>
<keyword evidence="6" id="KW-0963">Cytoplasm</keyword>
<dbReference type="InterPro" id="IPR045249">
    <property type="entry name" value="HARBI1-like"/>
</dbReference>
<dbReference type="OrthoDB" id="5964668at2759"/>
<dbReference type="Pfam" id="PF13359">
    <property type="entry name" value="DDE_Tnp_4"/>
    <property type="match status" value="1"/>
</dbReference>
<dbReference type="GO" id="GO:0005737">
    <property type="term" value="C:cytoplasm"/>
    <property type="evidence" value="ECO:0007669"/>
    <property type="project" value="UniProtKB-SubCell"/>
</dbReference>
<accession>A0A6J8A401</accession>
<evidence type="ECO:0000256" key="1">
    <source>
        <dbReference type="ARBA" id="ARBA00001968"/>
    </source>
</evidence>
<dbReference type="GO" id="GO:0005634">
    <property type="term" value="C:nucleus"/>
    <property type="evidence" value="ECO:0007669"/>
    <property type="project" value="UniProtKB-SubCell"/>
</dbReference>
<keyword evidence="16" id="KW-1185">Reference proteome</keyword>
<dbReference type="PANTHER" id="PTHR22930:SF286">
    <property type="entry name" value="NUCLEASE HARBI1"/>
    <property type="match status" value="1"/>
</dbReference>
<dbReference type="InterPro" id="IPR027806">
    <property type="entry name" value="HARBI1_dom"/>
</dbReference>
<dbReference type="GO" id="GO:0004518">
    <property type="term" value="F:nuclease activity"/>
    <property type="evidence" value="ECO:0007669"/>
    <property type="project" value="UniProtKB-KW"/>
</dbReference>
<dbReference type="InterPro" id="IPR026103">
    <property type="entry name" value="HARBI1_animal"/>
</dbReference>
<name>A0A6J8A401_MYTCO</name>
<reference evidence="15 16" key="1">
    <citation type="submission" date="2020-06" db="EMBL/GenBank/DDBJ databases">
        <authorList>
            <person name="Li R."/>
            <person name="Bekaert M."/>
        </authorList>
    </citation>
    <scope>NUCLEOTIDE SEQUENCE [LARGE SCALE GENOMIC DNA]</scope>
    <source>
        <strain evidence="16">wild</strain>
    </source>
</reference>
<evidence type="ECO:0000313" key="15">
    <source>
        <dbReference type="EMBL" id="CAC5360882.1"/>
    </source>
</evidence>
<evidence type="ECO:0000256" key="7">
    <source>
        <dbReference type="ARBA" id="ARBA00022722"/>
    </source>
</evidence>
<comment type="function">
    <text evidence="12">Transposase-derived protein that may have nuclease activity. Does not have transposase activity.</text>
</comment>
<evidence type="ECO:0000256" key="9">
    <source>
        <dbReference type="ARBA" id="ARBA00022801"/>
    </source>
</evidence>
<dbReference type="PANTHER" id="PTHR22930">
    <property type="match status" value="1"/>
</dbReference>
<evidence type="ECO:0000256" key="12">
    <source>
        <dbReference type="ARBA" id="ARBA00045850"/>
    </source>
</evidence>
<gene>
    <name evidence="15" type="ORF">MCOR_3203</name>
</gene>
<evidence type="ECO:0000313" key="16">
    <source>
        <dbReference type="Proteomes" id="UP000507470"/>
    </source>
</evidence>
<evidence type="ECO:0000256" key="8">
    <source>
        <dbReference type="ARBA" id="ARBA00022723"/>
    </source>
</evidence>
<comment type="similarity">
    <text evidence="4">Belongs to the HARBI1 family.</text>
</comment>
<keyword evidence="10" id="KW-0539">Nucleus</keyword>
<evidence type="ECO:0000256" key="2">
    <source>
        <dbReference type="ARBA" id="ARBA00004123"/>
    </source>
</evidence>
<proteinExistence type="inferred from homology"/>
<dbReference type="GO" id="GO:0046872">
    <property type="term" value="F:metal ion binding"/>
    <property type="evidence" value="ECO:0007669"/>
    <property type="project" value="UniProtKB-KW"/>
</dbReference>
<evidence type="ECO:0000256" key="4">
    <source>
        <dbReference type="ARBA" id="ARBA00006958"/>
    </source>
</evidence>
<keyword evidence="8" id="KW-0479">Metal-binding</keyword>
<sequence>MAANILFDQLGRQRYDRVYRERIDHLDQMRDEEVRRRYRFNKENIRFICNLLRGKLQQATKRSQALSVELQVLIALRFYATGSFLQVLGDTVGVDKGTASRVVRKVSLALAELLPVYVKWPSDDEKREIKNEFYRMAGFPGVIGCIDGTHVRIQRPSENEPVFINRKGYPSINVQAVCDSKGSFTNLVARWPGSTHDSHMLRTSNPRTVLERENNGLQNGILLGDSGYACKPYLITPYLRPSDQSQERYNGSHCRTRVTIERAFGWWKRRFHCLHGEIRMHPERVCTIIGQQLGKNETLHCLKGACAVLHNLAILLKEPQLDQDQDVDIGEINGQYNGHEDGNGIYADVKCTSMICTSSVDAAGTLTSDTDDGPGLLAGTESADPSWN</sequence>
<organism evidence="15 16">
    <name type="scientific">Mytilus coruscus</name>
    <name type="common">Sea mussel</name>
    <dbReference type="NCBI Taxonomy" id="42192"/>
    <lineage>
        <taxon>Eukaryota</taxon>
        <taxon>Metazoa</taxon>
        <taxon>Spiralia</taxon>
        <taxon>Lophotrochozoa</taxon>
        <taxon>Mollusca</taxon>
        <taxon>Bivalvia</taxon>
        <taxon>Autobranchia</taxon>
        <taxon>Pteriomorphia</taxon>
        <taxon>Mytilida</taxon>
        <taxon>Mytiloidea</taxon>
        <taxon>Mytilidae</taxon>
        <taxon>Mytilinae</taxon>
        <taxon>Mytilus</taxon>
    </lineage>
</organism>
<dbReference type="EMBL" id="CACVKT020000573">
    <property type="protein sequence ID" value="CAC5360882.1"/>
    <property type="molecule type" value="Genomic_DNA"/>
</dbReference>
<evidence type="ECO:0000256" key="6">
    <source>
        <dbReference type="ARBA" id="ARBA00022490"/>
    </source>
</evidence>
<comment type="subcellular location">
    <subcellularLocation>
        <location evidence="3">Cytoplasm</location>
    </subcellularLocation>
    <subcellularLocation>
        <location evidence="2">Nucleus</location>
    </subcellularLocation>
</comment>
<evidence type="ECO:0000256" key="13">
    <source>
        <dbReference type="SAM" id="MobiDB-lite"/>
    </source>
</evidence>
<keyword evidence="7" id="KW-0540">Nuclease</keyword>
<comment type="cofactor">
    <cofactor evidence="1">
        <name>a divalent metal cation</name>
        <dbReference type="ChEBI" id="CHEBI:60240"/>
    </cofactor>
</comment>
<dbReference type="Proteomes" id="UP000507470">
    <property type="component" value="Unassembled WGS sequence"/>
</dbReference>
<feature type="region of interest" description="Disordered" evidence="13">
    <location>
        <begin position="367"/>
        <end position="388"/>
    </location>
</feature>
<evidence type="ECO:0000256" key="3">
    <source>
        <dbReference type="ARBA" id="ARBA00004496"/>
    </source>
</evidence>
<evidence type="ECO:0000256" key="5">
    <source>
        <dbReference type="ARBA" id="ARBA00015519"/>
    </source>
</evidence>
<dbReference type="GO" id="GO:0016787">
    <property type="term" value="F:hydrolase activity"/>
    <property type="evidence" value="ECO:0007669"/>
    <property type="project" value="UniProtKB-KW"/>
</dbReference>
<dbReference type="AlphaFoldDB" id="A0A6J8A401"/>
<evidence type="ECO:0000256" key="10">
    <source>
        <dbReference type="ARBA" id="ARBA00023242"/>
    </source>
</evidence>
<dbReference type="PRINTS" id="PR02086">
    <property type="entry name" value="PUTNUCHARBI1"/>
</dbReference>